<feature type="compositionally biased region" description="Low complexity" evidence="11">
    <location>
        <begin position="985"/>
        <end position="996"/>
    </location>
</feature>
<sequence>MDESQSLDALANIMNDVAEKPFDFALHVNHIRLAASVPGMDAEATAAREMMTQCFTVGDDVWLPLLDAKEKDLDLESEEGVNDLLATYAAAEADYLSIPLLEKHLNFLIDRHEHYSSGENLRPNTLGEVFTTEWTREALDGVVKKGAIHLTRSNKLWEPRKDWELEMLESAPPKEKPKLVEHIQNLLQQRLKQTHSTMDETMQAYSTFTTNNYPAQDYENAMVNASKMRGQSVRNYERREPHEINLTQTQNSLEAFNQYITYERRAKHPDLFVTRGIYERAISEAAKRRFHGEAGAEDALRLFWMGYCDVLPGLDAELETQRRAVKSVPGSGELWARYIRLLERLQSSGELFEGIESISDVFDRAISTKLIQTDSNQLIPVILARAGYEKRQLEAGVDVEEALPQLIGLLETGISWAYEASKTIDPTLKLEKFLTHVAEISQKYESTGLIDSIFDVWKAASKHSKSSYVVWLNYTEALIKHQKHNEARQLFSEISTKNLDWPEALWDAWISFEQLHGSVETIDEAMDKVEKAQQAVQTKRAKEAKRAAEEYQANMAHTVVPADVEKIIMDARDSVGGDVEMAAGGGVKSGGGDASMQVDQVVAVVERGKKRGADDDEGSADTHKKARFEEKPAPPKRDRENSTVFVGDLPSNTTEADLVALFKDCGPVREVKFTKLAPTLVATVEFVDRESVPAGLTKDKKRVHDQEIAVHLAWKSTMYITNFPESTDDAYIRNLFGKYGIVFDVRWPSKKFKSTRRFCYVQFTSPAAAEKALELHGRELEPNLPLNVYISNPERKKERTDQDANEKEVYVAGLSRFTNKGDLEKLFATYGTVKDVRIALDEAGHARGYAFVEFEEPAEAQRALSANNHELKKRRIGVTLVDPRVRARHKSEIGLSRIAETRSRSVYVRNLPPSTQEGLLQQALEKIIPVKRVEVFLDRQEATVELENPADAGRLLLRTEPIIFGGNTLVLSEDAKGGIGAATQNGSGSAGSNPASFKPRKVGPSKPKAGLGFKKTPITGGAEGNPGQGASRTETAAAAVPAGSSGKGQDDFRKMLSKK</sequence>
<keyword evidence="10" id="KW-0175">Coiled coil</keyword>
<reference evidence="13" key="1">
    <citation type="submission" date="2020-11" db="EMBL/GenBank/DDBJ databases">
        <authorList>
            <consortium name="DOE Joint Genome Institute"/>
            <person name="Ahrendt S."/>
            <person name="Riley R."/>
            <person name="Andreopoulos W."/>
            <person name="Labutti K."/>
            <person name="Pangilinan J."/>
            <person name="Ruiz-Duenas F.J."/>
            <person name="Barrasa J.M."/>
            <person name="Sanchez-Garcia M."/>
            <person name="Camarero S."/>
            <person name="Miyauchi S."/>
            <person name="Serrano A."/>
            <person name="Linde D."/>
            <person name="Babiker R."/>
            <person name="Drula E."/>
            <person name="Ayuso-Fernandez I."/>
            <person name="Pacheco R."/>
            <person name="Padilla G."/>
            <person name="Ferreira P."/>
            <person name="Barriuso J."/>
            <person name="Kellner H."/>
            <person name="Castanera R."/>
            <person name="Alfaro M."/>
            <person name="Ramirez L."/>
            <person name="Pisabarro A.G."/>
            <person name="Kuo A."/>
            <person name="Tritt A."/>
            <person name="Lipzen A."/>
            <person name="He G."/>
            <person name="Yan M."/>
            <person name="Ng V."/>
            <person name="Cullen D."/>
            <person name="Martin F."/>
            <person name="Rosso M.-N."/>
            <person name="Henrissat B."/>
            <person name="Hibbett D."/>
            <person name="Martinez A.T."/>
            <person name="Grigoriev I.V."/>
        </authorList>
    </citation>
    <scope>NUCLEOTIDE SEQUENCE</scope>
    <source>
        <strain evidence="13">CBS 506.95</strain>
    </source>
</reference>
<feature type="domain" description="RRM" evidence="12">
    <location>
        <begin position="807"/>
        <end position="883"/>
    </location>
</feature>
<feature type="compositionally biased region" description="Basic and acidic residues" evidence="11">
    <location>
        <begin position="620"/>
        <end position="641"/>
    </location>
</feature>
<dbReference type="CDD" id="cd12296">
    <property type="entry name" value="RRM1_Prp24"/>
    <property type="match status" value="1"/>
</dbReference>
<dbReference type="PROSITE" id="PS50102">
    <property type="entry name" value="RRM"/>
    <property type="match status" value="4"/>
</dbReference>
<dbReference type="InterPro" id="IPR034397">
    <property type="entry name" value="Prp24_RRM1"/>
</dbReference>
<evidence type="ECO:0000256" key="9">
    <source>
        <dbReference type="PROSITE-ProRule" id="PRU00176"/>
    </source>
</evidence>
<proteinExistence type="predicted"/>
<feature type="compositionally biased region" description="Basic and acidic residues" evidence="11">
    <location>
        <begin position="1048"/>
        <end position="1059"/>
    </location>
</feature>
<dbReference type="InterPro" id="IPR012677">
    <property type="entry name" value="Nucleotide-bd_a/b_plait_sf"/>
</dbReference>
<comment type="caution">
    <text evidence="13">The sequence shown here is derived from an EMBL/GenBank/DDBJ whole genome shotgun (WGS) entry which is preliminary data.</text>
</comment>
<evidence type="ECO:0000256" key="5">
    <source>
        <dbReference type="ARBA" id="ARBA00023187"/>
    </source>
</evidence>
<keyword evidence="5" id="KW-0508">mRNA splicing</keyword>
<keyword evidence="6" id="KW-0539">Nucleus</keyword>
<dbReference type="CDD" id="cd12297">
    <property type="entry name" value="RRM2_Prp24"/>
    <property type="match status" value="1"/>
</dbReference>
<dbReference type="SUPFAM" id="SSF54928">
    <property type="entry name" value="RNA-binding domain, RBD"/>
    <property type="match status" value="3"/>
</dbReference>
<dbReference type="InterPro" id="IPR035979">
    <property type="entry name" value="RBD_domain_sf"/>
</dbReference>
<feature type="coiled-coil region" evidence="10">
    <location>
        <begin position="522"/>
        <end position="554"/>
    </location>
</feature>
<dbReference type="FunFam" id="3.30.70.330:FF:000365">
    <property type="entry name" value="U4/U6 snRNA-associated-splicing factor PRP24"/>
    <property type="match status" value="1"/>
</dbReference>
<dbReference type="GO" id="GO:0008380">
    <property type="term" value="P:RNA splicing"/>
    <property type="evidence" value="ECO:0007669"/>
    <property type="project" value="UniProtKB-KW"/>
</dbReference>
<evidence type="ECO:0000256" key="10">
    <source>
        <dbReference type="SAM" id="Coils"/>
    </source>
</evidence>
<dbReference type="PANTHER" id="PTHR24012">
    <property type="entry name" value="RNA BINDING PROTEIN"/>
    <property type="match status" value="1"/>
</dbReference>
<feature type="domain" description="RRM" evidence="12">
    <location>
        <begin position="716"/>
        <end position="793"/>
    </location>
</feature>
<evidence type="ECO:0000256" key="1">
    <source>
        <dbReference type="ARBA" id="ARBA00004123"/>
    </source>
</evidence>
<dbReference type="Proteomes" id="UP000807306">
    <property type="component" value="Unassembled WGS sequence"/>
</dbReference>
<dbReference type="InterPro" id="IPR000504">
    <property type="entry name" value="RRM_dom"/>
</dbReference>
<gene>
    <name evidence="13" type="ORF">CPB83DRAFT_934295</name>
</gene>
<keyword evidence="4 9" id="KW-0694">RNA-binding</keyword>
<evidence type="ECO:0000313" key="14">
    <source>
        <dbReference type="Proteomes" id="UP000807306"/>
    </source>
</evidence>
<evidence type="ECO:0000256" key="2">
    <source>
        <dbReference type="ARBA" id="ARBA00022664"/>
    </source>
</evidence>
<evidence type="ECO:0000256" key="6">
    <source>
        <dbReference type="ARBA" id="ARBA00023242"/>
    </source>
</evidence>
<evidence type="ECO:0000256" key="11">
    <source>
        <dbReference type="SAM" id="MobiDB-lite"/>
    </source>
</evidence>
<dbReference type="GO" id="GO:0003723">
    <property type="term" value="F:RNA binding"/>
    <property type="evidence" value="ECO:0007669"/>
    <property type="project" value="UniProtKB-UniRule"/>
</dbReference>
<feature type="domain" description="RRM" evidence="12">
    <location>
        <begin position="904"/>
        <end position="976"/>
    </location>
</feature>
<evidence type="ECO:0000256" key="7">
    <source>
        <dbReference type="ARBA" id="ARBA00093374"/>
    </source>
</evidence>
<feature type="domain" description="RRM" evidence="12">
    <location>
        <begin position="642"/>
        <end position="715"/>
    </location>
</feature>
<dbReference type="Gene3D" id="1.25.40.10">
    <property type="entry name" value="Tetratricopeptide repeat domain"/>
    <property type="match status" value="2"/>
</dbReference>
<dbReference type="Pfam" id="PF00076">
    <property type="entry name" value="RRM_1"/>
    <property type="match status" value="4"/>
</dbReference>
<evidence type="ECO:0000256" key="4">
    <source>
        <dbReference type="ARBA" id="ARBA00022884"/>
    </source>
</evidence>
<feature type="region of interest" description="Disordered" evidence="11">
    <location>
        <begin position="981"/>
        <end position="1059"/>
    </location>
</feature>
<dbReference type="OrthoDB" id="360390at2759"/>
<dbReference type="CDD" id="cd00590">
    <property type="entry name" value="RRM_SF"/>
    <property type="match status" value="1"/>
</dbReference>
<name>A0A9P6EF50_9AGAR</name>
<dbReference type="Gene3D" id="3.30.70.330">
    <property type="match status" value="4"/>
</dbReference>
<comment type="subcellular location">
    <subcellularLocation>
        <location evidence="1">Nucleus</location>
    </subcellularLocation>
</comment>
<keyword evidence="14" id="KW-1185">Reference proteome</keyword>
<dbReference type="SMART" id="SM00360">
    <property type="entry name" value="RRM"/>
    <property type="match status" value="4"/>
</dbReference>
<evidence type="ECO:0000256" key="8">
    <source>
        <dbReference type="ARBA" id="ARBA00093627"/>
    </source>
</evidence>
<dbReference type="GO" id="GO:0006397">
    <property type="term" value="P:mRNA processing"/>
    <property type="evidence" value="ECO:0007669"/>
    <property type="project" value="UniProtKB-KW"/>
</dbReference>
<comment type="function">
    <text evidence="7">Functions as a recycling factor of the spliceosome, a machinery that forms on each precursor-messenger RNA (pre-mRNA) and catalyzes the removal of introns. Chaperones the re-annealing of U4 and U6 snRNAs (small nuclear RNAs) released from previous rounds of splicing, an initial step in reforming the U4/U6-U5 tri-snRNP (small nuclear ribonucleoprotein) that can reassemble into another spliceosome complex; this step involves binding U6 and facilitating the unwinding of the U6 internal stem loop, followed by base-pairing of U6 to U4.</text>
</comment>
<dbReference type="InterPro" id="IPR034398">
    <property type="entry name" value="Prp24_RRM2"/>
</dbReference>
<evidence type="ECO:0000256" key="3">
    <source>
        <dbReference type="ARBA" id="ARBA00022737"/>
    </source>
</evidence>
<keyword evidence="2" id="KW-0507">mRNA processing</keyword>
<evidence type="ECO:0000259" key="12">
    <source>
        <dbReference type="PROSITE" id="PS50102"/>
    </source>
</evidence>
<dbReference type="SUPFAM" id="SSF48452">
    <property type="entry name" value="TPR-like"/>
    <property type="match status" value="1"/>
</dbReference>
<keyword evidence="3" id="KW-0677">Repeat</keyword>
<feature type="region of interest" description="Disordered" evidence="11">
    <location>
        <begin position="607"/>
        <end position="644"/>
    </location>
</feature>
<protein>
    <recommendedName>
        <fullName evidence="8">U4/U6 snRNA-associated-splicing factor PRP24</fullName>
    </recommendedName>
</protein>
<dbReference type="GO" id="GO:0005688">
    <property type="term" value="C:U6 snRNP"/>
    <property type="evidence" value="ECO:0007669"/>
    <property type="project" value="UniProtKB-ARBA"/>
</dbReference>
<evidence type="ECO:0000313" key="13">
    <source>
        <dbReference type="EMBL" id="KAF9527604.1"/>
    </source>
</evidence>
<dbReference type="InterPro" id="IPR011990">
    <property type="entry name" value="TPR-like_helical_dom_sf"/>
</dbReference>
<dbReference type="AlphaFoldDB" id="A0A9P6EF50"/>
<organism evidence="13 14">
    <name type="scientific">Crepidotus variabilis</name>
    <dbReference type="NCBI Taxonomy" id="179855"/>
    <lineage>
        <taxon>Eukaryota</taxon>
        <taxon>Fungi</taxon>
        <taxon>Dikarya</taxon>
        <taxon>Basidiomycota</taxon>
        <taxon>Agaricomycotina</taxon>
        <taxon>Agaricomycetes</taxon>
        <taxon>Agaricomycetidae</taxon>
        <taxon>Agaricales</taxon>
        <taxon>Agaricineae</taxon>
        <taxon>Crepidotaceae</taxon>
        <taxon>Crepidotus</taxon>
    </lineage>
</organism>
<accession>A0A9P6EF50</accession>
<dbReference type="EMBL" id="MU157860">
    <property type="protein sequence ID" value="KAF9527604.1"/>
    <property type="molecule type" value="Genomic_DNA"/>
</dbReference>